<organism evidence="14 15">
    <name type="scientific">Streptomyces ipomoeae 91-03</name>
    <dbReference type="NCBI Taxonomy" id="698759"/>
    <lineage>
        <taxon>Bacteria</taxon>
        <taxon>Bacillati</taxon>
        <taxon>Actinomycetota</taxon>
        <taxon>Actinomycetes</taxon>
        <taxon>Kitasatosporales</taxon>
        <taxon>Streptomycetaceae</taxon>
        <taxon>Streptomyces</taxon>
    </lineage>
</organism>
<dbReference type="GO" id="GO:0042732">
    <property type="term" value="P:D-xylose metabolic process"/>
    <property type="evidence" value="ECO:0007669"/>
    <property type="project" value="InterPro"/>
</dbReference>
<evidence type="ECO:0000256" key="6">
    <source>
        <dbReference type="ARBA" id="ARBA00022989"/>
    </source>
</evidence>
<keyword evidence="4" id="KW-0210">Decarboxylase</keyword>
<evidence type="ECO:0000256" key="10">
    <source>
        <dbReference type="ARBA" id="ARBA00023180"/>
    </source>
</evidence>
<dbReference type="GO" id="GO:0005737">
    <property type="term" value="C:cytoplasm"/>
    <property type="evidence" value="ECO:0007669"/>
    <property type="project" value="TreeGrafter"/>
</dbReference>
<evidence type="ECO:0000256" key="3">
    <source>
        <dbReference type="ARBA" id="ARBA00022692"/>
    </source>
</evidence>
<evidence type="ECO:0000256" key="8">
    <source>
        <dbReference type="ARBA" id="ARBA00023034"/>
    </source>
</evidence>
<keyword evidence="11" id="KW-0456">Lyase</keyword>
<comment type="subcellular location">
    <subcellularLocation>
        <location evidence="2">Golgi apparatus membrane</location>
        <topology evidence="2">Single-pass type II membrane protein</topology>
    </subcellularLocation>
    <subcellularLocation>
        <location evidence="12">Golgi apparatus</location>
        <location evidence="12">Golgi stack membrane</location>
    </subcellularLocation>
</comment>
<comment type="cofactor">
    <cofactor evidence="1">
        <name>NAD(+)</name>
        <dbReference type="ChEBI" id="CHEBI:57540"/>
    </cofactor>
</comment>
<accession>L1KMA7</accession>
<dbReference type="InterPro" id="IPR044516">
    <property type="entry name" value="UXS-like"/>
</dbReference>
<dbReference type="SUPFAM" id="SSF51735">
    <property type="entry name" value="NAD(P)-binding Rossmann-fold domains"/>
    <property type="match status" value="1"/>
</dbReference>
<evidence type="ECO:0000256" key="12">
    <source>
        <dbReference type="ARBA" id="ARBA00037859"/>
    </source>
</evidence>
<dbReference type="PATRIC" id="fig|698759.3.peg.7612"/>
<dbReference type="FunFam" id="3.40.50.720:FF:000065">
    <property type="entry name" value="UDP-glucuronic acid decarboxylase 1"/>
    <property type="match status" value="1"/>
</dbReference>
<feature type="domain" description="NAD-dependent epimerase/dehydratase" evidence="13">
    <location>
        <begin position="84"/>
        <end position="321"/>
    </location>
</feature>
<comment type="caution">
    <text evidence="14">The sequence shown here is derived from an EMBL/GenBank/DDBJ whole genome shotgun (WGS) entry which is preliminary data.</text>
</comment>
<keyword evidence="10" id="KW-0325">Glycoprotein</keyword>
<sequence length="403" mass="43107">MKAAGTAPRDSAVGKTAVGVDVHVSRGLARGPFPHLSFYCPHKLPVPPPDGVIPRRSAAGATASAAGGLPMTDASASVPWRRAVVTGGAGFLGSHLCERLLASGVEVDCVDNLCSGSRSNVAHLEGRAGFRFVECDVSAPECAERLPGPYDLVLHFACPASPVDYLRLPLETLDAGSLGTRAVLAVAERDGARFLLASTSEVYGDPLVHPQREDYWGNVNPVGPRSVYDESKRFAEALVTAHVRVRDADAGIVRLFNTYGPRMRAHDGRAVPTFVCQALAGEPLTVAGDGSQTRSLCYVDDTVDGILLVAASHSVRPVNIGGTDEVTVRDIARRVVELTGSSSPIEFVDRPVDDPQRRRPDTRMARELLGWEPKVPWEEGIKQTIAHFAAARPTRDRDMTPQA</sequence>
<gene>
    <name evidence="14" type="ORF">STRIP9103_00540</name>
</gene>
<dbReference type="AlphaFoldDB" id="L1KMA7"/>
<evidence type="ECO:0000256" key="7">
    <source>
        <dbReference type="ARBA" id="ARBA00023027"/>
    </source>
</evidence>
<dbReference type="InterPro" id="IPR001509">
    <property type="entry name" value="Epimerase_deHydtase"/>
</dbReference>
<keyword evidence="3" id="KW-0812">Transmembrane</keyword>
<dbReference type="InterPro" id="IPR036291">
    <property type="entry name" value="NAD(P)-bd_dom_sf"/>
</dbReference>
<dbReference type="GO" id="GO:0048040">
    <property type="term" value="F:UDP-glucuronate decarboxylase activity"/>
    <property type="evidence" value="ECO:0007669"/>
    <property type="project" value="TreeGrafter"/>
</dbReference>
<keyword evidence="8" id="KW-0333">Golgi apparatus</keyword>
<keyword evidence="9" id="KW-0472">Membrane</keyword>
<keyword evidence="7" id="KW-0520">NAD</keyword>
<evidence type="ECO:0000256" key="1">
    <source>
        <dbReference type="ARBA" id="ARBA00001911"/>
    </source>
</evidence>
<dbReference type="Proteomes" id="UP000010411">
    <property type="component" value="Unassembled WGS sequence"/>
</dbReference>
<dbReference type="GO" id="GO:0033320">
    <property type="term" value="P:UDP-D-xylose biosynthetic process"/>
    <property type="evidence" value="ECO:0007669"/>
    <property type="project" value="UniProtKB-UniPathway"/>
</dbReference>
<protein>
    <submittedName>
        <fullName evidence="14">NAD-binding protein</fullName>
    </submittedName>
</protein>
<evidence type="ECO:0000256" key="4">
    <source>
        <dbReference type="ARBA" id="ARBA00022793"/>
    </source>
</evidence>
<name>L1KMA7_9ACTN</name>
<dbReference type="PANTHER" id="PTHR43078">
    <property type="entry name" value="UDP-GLUCURONIC ACID DECARBOXYLASE-RELATED"/>
    <property type="match status" value="1"/>
</dbReference>
<evidence type="ECO:0000256" key="5">
    <source>
        <dbReference type="ARBA" id="ARBA00022968"/>
    </source>
</evidence>
<dbReference type="Gene3D" id="3.40.50.720">
    <property type="entry name" value="NAD(P)-binding Rossmann-like Domain"/>
    <property type="match status" value="1"/>
</dbReference>
<evidence type="ECO:0000256" key="11">
    <source>
        <dbReference type="ARBA" id="ARBA00023239"/>
    </source>
</evidence>
<dbReference type="Pfam" id="PF01370">
    <property type="entry name" value="Epimerase"/>
    <property type="match status" value="1"/>
</dbReference>
<keyword evidence="5" id="KW-0735">Signal-anchor</keyword>
<proteinExistence type="predicted"/>
<dbReference type="EMBL" id="AEJC01000572">
    <property type="protein sequence ID" value="EKX61684.1"/>
    <property type="molecule type" value="Genomic_DNA"/>
</dbReference>
<evidence type="ECO:0000256" key="9">
    <source>
        <dbReference type="ARBA" id="ARBA00023136"/>
    </source>
</evidence>
<evidence type="ECO:0000259" key="13">
    <source>
        <dbReference type="Pfam" id="PF01370"/>
    </source>
</evidence>
<evidence type="ECO:0000313" key="15">
    <source>
        <dbReference type="Proteomes" id="UP000010411"/>
    </source>
</evidence>
<dbReference type="GO" id="GO:0070403">
    <property type="term" value="F:NAD+ binding"/>
    <property type="evidence" value="ECO:0007669"/>
    <property type="project" value="InterPro"/>
</dbReference>
<evidence type="ECO:0000256" key="2">
    <source>
        <dbReference type="ARBA" id="ARBA00004323"/>
    </source>
</evidence>
<evidence type="ECO:0000313" key="14">
    <source>
        <dbReference type="EMBL" id="EKX61684.1"/>
    </source>
</evidence>
<keyword evidence="6" id="KW-1133">Transmembrane helix</keyword>
<keyword evidence="15" id="KW-1185">Reference proteome</keyword>
<dbReference type="PANTHER" id="PTHR43078:SF6">
    <property type="entry name" value="UDP-GLUCURONIC ACID DECARBOXYLASE 1"/>
    <property type="match status" value="1"/>
</dbReference>
<reference evidence="14 15" key="1">
    <citation type="submission" date="2012-11" db="EMBL/GenBank/DDBJ databases">
        <authorList>
            <person name="Huguet-Tapia J.C."/>
            <person name="Durkin A.S."/>
            <person name="Pettis G.S."/>
            <person name="Badger J.H."/>
        </authorList>
    </citation>
    <scope>NUCLEOTIDE SEQUENCE [LARGE SCALE GENOMIC DNA]</scope>
    <source>
        <strain evidence="14 15">91-03</strain>
    </source>
</reference>
<dbReference type="UniPathway" id="UPA00796">
    <property type="reaction ID" value="UER00771"/>
</dbReference>